<dbReference type="AlphaFoldDB" id="A0A7J6AU84"/>
<reference evidence="2 3" key="1">
    <citation type="submission" date="2020-02" db="EMBL/GenBank/DDBJ databases">
        <title>A chromosome-scale genome assembly of the black bullhead catfish (Ameiurus melas).</title>
        <authorList>
            <person name="Wen M."/>
            <person name="Zham M."/>
            <person name="Cabau C."/>
            <person name="Klopp C."/>
            <person name="Donnadieu C."/>
            <person name="Roques C."/>
            <person name="Bouchez O."/>
            <person name="Lampietro C."/>
            <person name="Jouanno E."/>
            <person name="Herpin A."/>
            <person name="Louis A."/>
            <person name="Berthelot C."/>
            <person name="Parey E."/>
            <person name="Roest-Crollius H."/>
            <person name="Braasch I."/>
            <person name="Postlethwait J."/>
            <person name="Robinson-Rechavi M."/>
            <person name="Echchiki A."/>
            <person name="Begum T."/>
            <person name="Montfort J."/>
            <person name="Schartl M."/>
            <person name="Bobe J."/>
            <person name="Guiguen Y."/>
        </authorList>
    </citation>
    <scope>NUCLEOTIDE SEQUENCE [LARGE SCALE GENOMIC DNA]</scope>
    <source>
        <strain evidence="2">M_S1</strain>
        <tissue evidence="2">Blood</tissue>
    </source>
</reference>
<name>A0A7J6AU84_AMEME</name>
<protein>
    <submittedName>
        <fullName evidence="2">Uncharacterized protein</fullName>
    </submittedName>
</protein>
<sequence length="258" mass="28060">MPPPAPSTPAPMPPPAPSTPAPPLEKESCTALHTPAEEVVLLPCTAEEAVLLSNPAERVVPLPCLAKYQVQATSSLKFRTSKSRLQSLMSQFNQHPSLPIHLRNLSQRFFWGGQEGPQSSSLRPTGRPQLWRSSLRPTGRSLWRKLFRSPAPPRTSLHSPAFQSCQGGTPTFNSICLPEETALLPGTARDILDGAQDPHWRGGSVTLWAYLHQTKQIGTFIKPNSLHIIGAHPPPAVTHLSSIQLGGLSGPVHVRYMT</sequence>
<evidence type="ECO:0000313" key="2">
    <source>
        <dbReference type="EMBL" id="KAF4085501.1"/>
    </source>
</evidence>
<organism evidence="2 3">
    <name type="scientific">Ameiurus melas</name>
    <name type="common">Black bullhead</name>
    <name type="synonym">Silurus melas</name>
    <dbReference type="NCBI Taxonomy" id="219545"/>
    <lineage>
        <taxon>Eukaryota</taxon>
        <taxon>Metazoa</taxon>
        <taxon>Chordata</taxon>
        <taxon>Craniata</taxon>
        <taxon>Vertebrata</taxon>
        <taxon>Euteleostomi</taxon>
        <taxon>Actinopterygii</taxon>
        <taxon>Neopterygii</taxon>
        <taxon>Teleostei</taxon>
        <taxon>Ostariophysi</taxon>
        <taxon>Siluriformes</taxon>
        <taxon>Ictaluridae</taxon>
        <taxon>Ameiurus</taxon>
    </lineage>
</organism>
<gene>
    <name evidence="2" type="ORF">AMELA_G00095860</name>
</gene>
<accession>A0A7J6AU84</accession>
<evidence type="ECO:0000256" key="1">
    <source>
        <dbReference type="SAM" id="MobiDB-lite"/>
    </source>
</evidence>
<feature type="region of interest" description="Disordered" evidence="1">
    <location>
        <begin position="1"/>
        <end position="26"/>
    </location>
</feature>
<proteinExistence type="predicted"/>
<comment type="caution">
    <text evidence="2">The sequence shown here is derived from an EMBL/GenBank/DDBJ whole genome shotgun (WGS) entry which is preliminary data.</text>
</comment>
<feature type="compositionally biased region" description="Pro residues" evidence="1">
    <location>
        <begin position="1"/>
        <end position="23"/>
    </location>
</feature>
<keyword evidence="3" id="KW-1185">Reference proteome</keyword>
<dbReference type="Proteomes" id="UP000593565">
    <property type="component" value="Unassembled WGS sequence"/>
</dbReference>
<evidence type="ECO:0000313" key="3">
    <source>
        <dbReference type="Proteomes" id="UP000593565"/>
    </source>
</evidence>
<dbReference type="EMBL" id="JAAGNN010000008">
    <property type="protein sequence ID" value="KAF4085501.1"/>
    <property type="molecule type" value="Genomic_DNA"/>
</dbReference>